<dbReference type="Proteomes" id="UP000244906">
    <property type="component" value="Unassembled WGS sequence"/>
</dbReference>
<feature type="region of interest" description="Disordered" evidence="1">
    <location>
        <begin position="1"/>
        <end position="33"/>
    </location>
</feature>
<dbReference type="EMBL" id="QDDL01000011">
    <property type="protein sequence ID" value="PVZ64892.1"/>
    <property type="molecule type" value="Genomic_DNA"/>
</dbReference>
<sequence length="222" mass="24954">MRKITKNLSPVSLESYKRRNPSNRYSDLSPQNDNDARVLADVGEACTKEQYFLCAYCCCEISGAAEDTRNEHVQARRLAPDLSLDFNNIVASCKTLAQCDDAHGSQALGLMPLMQECETELQFTINGRVKGLTEQARQTIDVLRLGGERDNNRSLIEKRKRLVEALIWSYNENPDEIFTESEETLMCLIDDLLQPEQGKLQPYGPVLVNILKGWLGAVNITA</sequence>
<organism evidence="2 3">
    <name type="scientific">Pelagibaculum spongiae</name>
    <dbReference type="NCBI Taxonomy" id="2080658"/>
    <lineage>
        <taxon>Bacteria</taxon>
        <taxon>Pseudomonadati</taxon>
        <taxon>Pseudomonadota</taxon>
        <taxon>Gammaproteobacteria</taxon>
        <taxon>Oceanospirillales</taxon>
        <taxon>Pelagibaculum</taxon>
    </lineage>
</organism>
<dbReference type="RefSeq" id="WP_116688646.1">
    <property type="nucleotide sequence ID" value="NZ_CAWNYD010000011.1"/>
</dbReference>
<feature type="compositionally biased region" description="Polar residues" evidence="1">
    <location>
        <begin position="1"/>
        <end position="12"/>
    </location>
</feature>
<evidence type="ECO:0000313" key="2">
    <source>
        <dbReference type="EMBL" id="PVZ64892.1"/>
    </source>
</evidence>
<evidence type="ECO:0000313" key="3">
    <source>
        <dbReference type="Proteomes" id="UP000244906"/>
    </source>
</evidence>
<dbReference type="OrthoDB" id="8617719at2"/>
<proteinExistence type="predicted"/>
<gene>
    <name evidence="2" type="ORF">DC094_18680</name>
</gene>
<accession>A0A2V1GW65</accession>
<name>A0A2V1GW65_9GAMM</name>
<evidence type="ECO:0000256" key="1">
    <source>
        <dbReference type="SAM" id="MobiDB-lite"/>
    </source>
</evidence>
<protein>
    <submittedName>
        <fullName evidence="2">TIGR02646 family protein</fullName>
    </submittedName>
</protein>
<reference evidence="2 3" key="1">
    <citation type="submission" date="2018-04" db="EMBL/GenBank/DDBJ databases">
        <title>Thalassorhabdus spongiae gen. nov., sp. nov., isolated from a marine sponge in South-West Iceland.</title>
        <authorList>
            <person name="Knobloch S."/>
            <person name="Daussin A."/>
            <person name="Johannsson R."/>
            <person name="Marteinsson V.T."/>
        </authorList>
    </citation>
    <scope>NUCLEOTIDE SEQUENCE [LARGE SCALE GENOMIC DNA]</scope>
    <source>
        <strain evidence="2 3">Hp12</strain>
    </source>
</reference>
<comment type="caution">
    <text evidence="2">The sequence shown here is derived from an EMBL/GenBank/DDBJ whole genome shotgun (WGS) entry which is preliminary data.</text>
</comment>
<dbReference type="AlphaFoldDB" id="A0A2V1GW65"/>
<feature type="compositionally biased region" description="Polar residues" evidence="1">
    <location>
        <begin position="22"/>
        <end position="33"/>
    </location>
</feature>
<keyword evidence="3" id="KW-1185">Reference proteome</keyword>